<feature type="compositionally biased region" description="Polar residues" evidence="1">
    <location>
        <begin position="56"/>
        <end position="71"/>
    </location>
</feature>
<dbReference type="Proteomes" id="UP001212152">
    <property type="component" value="Unassembled WGS sequence"/>
</dbReference>
<protein>
    <submittedName>
        <fullName evidence="2">Uncharacterized protein</fullName>
    </submittedName>
</protein>
<gene>
    <name evidence="2" type="ORF">HDU87_000122</name>
</gene>
<keyword evidence="3" id="KW-1185">Reference proteome</keyword>
<dbReference type="EMBL" id="JADGJQ010000001">
    <property type="protein sequence ID" value="KAJ3185499.1"/>
    <property type="molecule type" value="Genomic_DNA"/>
</dbReference>
<organism evidence="2 3">
    <name type="scientific">Geranomyces variabilis</name>
    <dbReference type="NCBI Taxonomy" id="109894"/>
    <lineage>
        <taxon>Eukaryota</taxon>
        <taxon>Fungi</taxon>
        <taxon>Fungi incertae sedis</taxon>
        <taxon>Chytridiomycota</taxon>
        <taxon>Chytridiomycota incertae sedis</taxon>
        <taxon>Chytridiomycetes</taxon>
        <taxon>Spizellomycetales</taxon>
        <taxon>Powellomycetaceae</taxon>
        <taxon>Geranomyces</taxon>
    </lineage>
</organism>
<comment type="caution">
    <text evidence="2">The sequence shown here is derived from an EMBL/GenBank/DDBJ whole genome shotgun (WGS) entry which is preliminary data.</text>
</comment>
<reference evidence="2" key="1">
    <citation type="submission" date="2020-05" db="EMBL/GenBank/DDBJ databases">
        <title>Phylogenomic resolution of chytrid fungi.</title>
        <authorList>
            <person name="Stajich J.E."/>
            <person name="Amses K."/>
            <person name="Simmons R."/>
            <person name="Seto K."/>
            <person name="Myers J."/>
            <person name="Bonds A."/>
            <person name="Quandt C.A."/>
            <person name="Barry K."/>
            <person name="Liu P."/>
            <person name="Grigoriev I."/>
            <person name="Longcore J.E."/>
            <person name="James T.Y."/>
        </authorList>
    </citation>
    <scope>NUCLEOTIDE SEQUENCE</scope>
    <source>
        <strain evidence="2">JEL0379</strain>
    </source>
</reference>
<proteinExistence type="predicted"/>
<evidence type="ECO:0000313" key="3">
    <source>
        <dbReference type="Proteomes" id="UP001212152"/>
    </source>
</evidence>
<accession>A0AAD5TS13</accession>
<name>A0AAD5TS13_9FUNG</name>
<sequence>MVADPHLKRLLKAIDSSPDPERAYDDAMAREPAFQDFVGRTLETVAPAPAAADAQGSEQSSQSVTGKNGAS</sequence>
<evidence type="ECO:0000256" key="1">
    <source>
        <dbReference type="SAM" id="MobiDB-lite"/>
    </source>
</evidence>
<dbReference type="AlphaFoldDB" id="A0AAD5TS13"/>
<feature type="region of interest" description="Disordered" evidence="1">
    <location>
        <begin position="48"/>
        <end position="71"/>
    </location>
</feature>
<evidence type="ECO:0000313" key="2">
    <source>
        <dbReference type="EMBL" id="KAJ3185499.1"/>
    </source>
</evidence>